<comment type="subcellular location">
    <subcellularLocation>
        <location evidence="1">Periplasm</location>
    </subcellularLocation>
</comment>
<comment type="caution">
    <text evidence="6">The sequence shown here is derived from an EMBL/GenBank/DDBJ whole genome shotgun (WGS) entry which is preliminary data.</text>
</comment>
<name>E6QCT3_9ZZZZ</name>
<dbReference type="InterPro" id="IPR015168">
    <property type="entry name" value="SsuA/THI5"/>
</dbReference>
<keyword evidence="3" id="KW-0813">Transport</keyword>
<evidence type="ECO:0000256" key="4">
    <source>
        <dbReference type="ARBA" id="ARBA00022729"/>
    </source>
</evidence>
<dbReference type="PANTHER" id="PTHR30024:SF47">
    <property type="entry name" value="TAURINE-BINDING PERIPLASMIC PROTEIN"/>
    <property type="match status" value="1"/>
</dbReference>
<dbReference type="Gene3D" id="3.40.190.10">
    <property type="entry name" value="Periplasmic binding protein-like II"/>
    <property type="match status" value="2"/>
</dbReference>
<dbReference type="AlphaFoldDB" id="E6QCT3"/>
<proteinExistence type="inferred from homology"/>
<organism evidence="6">
    <name type="scientific">mine drainage metagenome</name>
    <dbReference type="NCBI Taxonomy" id="410659"/>
    <lineage>
        <taxon>unclassified sequences</taxon>
        <taxon>metagenomes</taxon>
        <taxon>ecological metagenomes</taxon>
    </lineage>
</organism>
<dbReference type="GO" id="GO:0042626">
    <property type="term" value="F:ATPase-coupled transmembrane transporter activity"/>
    <property type="evidence" value="ECO:0007669"/>
    <property type="project" value="InterPro"/>
</dbReference>
<dbReference type="GO" id="GO:0042597">
    <property type="term" value="C:periplasmic space"/>
    <property type="evidence" value="ECO:0007669"/>
    <property type="project" value="UniProtKB-SubCell"/>
</dbReference>
<evidence type="ECO:0000256" key="1">
    <source>
        <dbReference type="ARBA" id="ARBA00004418"/>
    </source>
</evidence>
<evidence type="ECO:0000313" key="6">
    <source>
        <dbReference type="EMBL" id="CBI05009.1"/>
    </source>
</evidence>
<comment type="similarity">
    <text evidence="2">Belongs to the bacterial solute-binding protein SsuA/TauA family.</text>
</comment>
<dbReference type="InterPro" id="IPR010067">
    <property type="entry name" value="ABC_SsuA_sub-bd"/>
</dbReference>
<evidence type="ECO:0000259" key="5">
    <source>
        <dbReference type="Pfam" id="PF09084"/>
    </source>
</evidence>
<dbReference type="SUPFAM" id="SSF53850">
    <property type="entry name" value="Periplasmic binding protein-like II"/>
    <property type="match status" value="1"/>
</dbReference>
<gene>
    <name evidence="6" type="ORF">CARN5_1510</name>
</gene>
<dbReference type="PANTHER" id="PTHR30024">
    <property type="entry name" value="ALIPHATIC SULFONATES-BINDING PROTEIN-RELATED"/>
    <property type="match status" value="1"/>
</dbReference>
<accession>E6QCT3</accession>
<dbReference type="NCBIfam" id="TIGR01728">
    <property type="entry name" value="SsuA_fam"/>
    <property type="match status" value="1"/>
</dbReference>
<protein>
    <submittedName>
        <fullName evidence="6">Putative ABC-type nitrate transport system,periplasmic component</fullName>
    </submittedName>
</protein>
<dbReference type="GO" id="GO:0016020">
    <property type="term" value="C:membrane"/>
    <property type="evidence" value="ECO:0007669"/>
    <property type="project" value="InterPro"/>
</dbReference>
<dbReference type="EMBL" id="CABP01000092">
    <property type="protein sequence ID" value="CBI05009.1"/>
    <property type="molecule type" value="Genomic_DNA"/>
</dbReference>
<reference evidence="6" key="1">
    <citation type="submission" date="2009-10" db="EMBL/GenBank/DDBJ databases">
        <title>Diversity of trophic interactions inside an arsenic-rich microbial ecosystem.</title>
        <authorList>
            <person name="Bertin P.N."/>
            <person name="Heinrich-Salmeron A."/>
            <person name="Pelletier E."/>
            <person name="Goulhen-Chollet F."/>
            <person name="Arsene-Ploetze F."/>
            <person name="Gallien S."/>
            <person name="Calteau A."/>
            <person name="Vallenet D."/>
            <person name="Casiot C."/>
            <person name="Chane-Woon-Ming B."/>
            <person name="Giloteaux L."/>
            <person name="Barakat M."/>
            <person name="Bonnefoy V."/>
            <person name="Bruneel O."/>
            <person name="Chandler M."/>
            <person name="Cleiss J."/>
            <person name="Duran R."/>
            <person name="Elbaz-Poulichet F."/>
            <person name="Fonknechten N."/>
            <person name="Lauga B."/>
            <person name="Mornico D."/>
            <person name="Ortet P."/>
            <person name="Schaeffer C."/>
            <person name="Siguier P."/>
            <person name="Alexander Thil Smith A."/>
            <person name="Van Dorsselaer A."/>
            <person name="Weissenbach J."/>
            <person name="Medigue C."/>
            <person name="Le Paslier D."/>
        </authorList>
    </citation>
    <scope>NUCLEOTIDE SEQUENCE</scope>
</reference>
<keyword evidence="4" id="KW-0732">Signal</keyword>
<dbReference type="CDD" id="cd13563">
    <property type="entry name" value="PBP2_SsuA_like_6"/>
    <property type="match status" value="1"/>
</dbReference>
<feature type="domain" description="SsuA/THI5-like" evidence="5">
    <location>
        <begin position="53"/>
        <end position="259"/>
    </location>
</feature>
<evidence type="ECO:0000256" key="2">
    <source>
        <dbReference type="ARBA" id="ARBA00010742"/>
    </source>
</evidence>
<evidence type="ECO:0000256" key="3">
    <source>
        <dbReference type="ARBA" id="ARBA00022448"/>
    </source>
</evidence>
<dbReference type="Pfam" id="PF09084">
    <property type="entry name" value="NMT1"/>
    <property type="match status" value="1"/>
</dbReference>
<sequence length="342" mass="37551">MKAAISLFFGETHMKKWKSFLLAGTLTLAPFILSVNADAQPITLGLSNWPGWVAWYVAEHNGYLKKYDADFKLVWFSSYMTSVEALSAGKIDANCQALIDTLAPVEKGVPIKIILVTDNSHGNDALMVNNSITTFKQLEGKTIAVRMDSIEQYLDEYALTKNNIPITSVHFKNMSTGNAAAALMAGRVDAAGVWNPWIQRIEEKKLGHAIFSSASAPGVIPDVVAARESVLKAYPQQFINLSKAWFATVKFIKEHPKQAAAIMAPHVELSPSIYLTALSGTRLFGQKLNMEAMNPEDKDKSVSLYKSTDDTSVFLKKVGAISAKPNPTSFLDSEFIEKAENK</sequence>